<reference evidence="4 5" key="1">
    <citation type="submission" date="2024-04" db="EMBL/GenBank/DDBJ databases">
        <title>Novel species of the genus Ideonella isolated from streams.</title>
        <authorList>
            <person name="Lu H."/>
        </authorList>
    </citation>
    <scope>NUCLEOTIDE SEQUENCE [LARGE SCALE GENOMIC DNA]</scope>
    <source>
        <strain evidence="4 5">DXS29W</strain>
    </source>
</reference>
<evidence type="ECO:0000313" key="4">
    <source>
        <dbReference type="EMBL" id="MEK8034967.1"/>
    </source>
</evidence>
<evidence type="ECO:0000313" key="5">
    <source>
        <dbReference type="Proteomes" id="UP001371218"/>
    </source>
</evidence>
<feature type="domain" description="Inner membrane protein YqiJ N-terminal" evidence="3">
    <location>
        <begin position="10"/>
        <end position="118"/>
    </location>
</feature>
<organism evidence="4 5">
    <name type="scientific">Ideonella lacteola</name>
    <dbReference type="NCBI Taxonomy" id="2984193"/>
    <lineage>
        <taxon>Bacteria</taxon>
        <taxon>Pseudomonadati</taxon>
        <taxon>Pseudomonadota</taxon>
        <taxon>Betaproteobacteria</taxon>
        <taxon>Burkholderiales</taxon>
        <taxon>Sphaerotilaceae</taxon>
        <taxon>Ideonella</taxon>
    </lineage>
</organism>
<feature type="transmembrane region" description="Helical" evidence="1">
    <location>
        <begin position="12"/>
        <end position="34"/>
    </location>
</feature>
<name>A0ABU9C1N1_9BURK</name>
<dbReference type="Pfam" id="PF07290">
    <property type="entry name" value="YqiJ_OB"/>
    <property type="match status" value="1"/>
</dbReference>
<accession>A0ABU9C1N1</accession>
<dbReference type="InterPro" id="IPR010840">
    <property type="entry name" value="YqiJ_OB"/>
</dbReference>
<sequence>MSLFITAETLPFGIAFALIIALALIEGLGMLVSLSPSSLLDHLVPDVDATDVDTGLDRVLGWLHLGQVPSLVLLVLFLAGYALFGYSLQAVVHGLFGVYLPAWIAGLLAVPPGLVTVRTLGTLIAHLVPRDETSAVSEQTLIGRTGVISGGVARRGLAAQARVRDSHGRTHYLMVEPDVDDEVFDDGIEVLIVRKVGSFYRCIRNPYPTVL</sequence>
<evidence type="ECO:0000256" key="1">
    <source>
        <dbReference type="SAM" id="Phobius"/>
    </source>
</evidence>
<dbReference type="EMBL" id="JBBUTG010000044">
    <property type="protein sequence ID" value="MEK8034967.1"/>
    <property type="molecule type" value="Genomic_DNA"/>
</dbReference>
<dbReference type="InterPro" id="IPR048376">
    <property type="entry name" value="YqiJ_N"/>
</dbReference>
<feature type="domain" description="Inner membrane protein YqiJ OB-fold" evidence="2">
    <location>
        <begin position="140"/>
        <end position="203"/>
    </location>
</feature>
<gene>
    <name evidence="4" type="ORF">AACH06_29480</name>
</gene>
<keyword evidence="5" id="KW-1185">Reference proteome</keyword>
<protein>
    <submittedName>
        <fullName evidence="4">YqiJ family protein</fullName>
    </submittedName>
</protein>
<evidence type="ECO:0000259" key="3">
    <source>
        <dbReference type="Pfam" id="PF21001"/>
    </source>
</evidence>
<evidence type="ECO:0000259" key="2">
    <source>
        <dbReference type="Pfam" id="PF07290"/>
    </source>
</evidence>
<feature type="transmembrane region" description="Helical" evidence="1">
    <location>
        <begin position="91"/>
        <end position="110"/>
    </location>
</feature>
<keyword evidence="1" id="KW-0812">Transmembrane</keyword>
<feature type="transmembrane region" description="Helical" evidence="1">
    <location>
        <begin position="62"/>
        <end position="84"/>
    </location>
</feature>
<dbReference type="Proteomes" id="UP001371218">
    <property type="component" value="Unassembled WGS sequence"/>
</dbReference>
<dbReference type="RefSeq" id="WP_341429401.1">
    <property type="nucleotide sequence ID" value="NZ_JBBUTG010000044.1"/>
</dbReference>
<keyword evidence="1" id="KW-1133">Transmembrane helix</keyword>
<keyword evidence="1" id="KW-0472">Membrane</keyword>
<proteinExistence type="predicted"/>
<comment type="caution">
    <text evidence="4">The sequence shown here is derived from an EMBL/GenBank/DDBJ whole genome shotgun (WGS) entry which is preliminary data.</text>
</comment>
<dbReference type="Pfam" id="PF21001">
    <property type="entry name" value="YqiJ_N"/>
    <property type="match status" value="1"/>
</dbReference>